<dbReference type="InterPro" id="IPR023365">
    <property type="entry name" value="Sortase_dom-sf"/>
</dbReference>
<organism evidence="3 4">
    <name type="scientific">Streptacidiphilus fuscans</name>
    <dbReference type="NCBI Taxonomy" id="2789292"/>
    <lineage>
        <taxon>Bacteria</taxon>
        <taxon>Bacillati</taxon>
        <taxon>Actinomycetota</taxon>
        <taxon>Actinomycetes</taxon>
        <taxon>Kitasatosporales</taxon>
        <taxon>Streptomycetaceae</taxon>
        <taxon>Streptacidiphilus</taxon>
    </lineage>
</organism>
<evidence type="ECO:0000256" key="1">
    <source>
        <dbReference type="ARBA" id="ARBA00022801"/>
    </source>
</evidence>
<protein>
    <submittedName>
        <fullName evidence="3">Class F sortase</fullName>
    </submittedName>
</protein>
<accession>A0A931FCJ4</accession>
<dbReference type="GO" id="GO:0016787">
    <property type="term" value="F:hydrolase activity"/>
    <property type="evidence" value="ECO:0007669"/>
    <property type="project" value="UniProtKB-KW"/>
</dbReference>
<sequence length="265" mass="26462">MAHPRSGISPRSQRIGWTLVAASAVLGGVMLAAAAPGSAPPAQPSAADALPSTSSSGTAAEEAALGFPDMGDSAPTRIRIPEIAVDAPLMSLTTDSTGQSLAVPPDDNRNLAGWDSQGVTPGSIGTAVIVGHVDTKTGPAVFYGLSVLHKGEVIDVLRADRHTAEFTIDGINVYAKSNFPSTVYDNTLRPELRLITCGGSYSSAGGYNGNVVVFAHLTKDIPPAGTGSTTSSVGASAGATVRASVSSSPGAAVSAAPGSSPRVSP</sequence>
<dbReference type="Proteomes" id="UP000657385">
    <property type="component" value="Unassembled WGS sequence"/>
</dbReference>
<feature type="compositionally biased region" description="Low complexity" evidence="2">
    <location>
        <begin position="44"/>
        <end position="59"/>
    </location>
</feature>
<gene>
    <name evidence="3" type="ORF">I2501_10895</name>
</gene>
<dbReference type="Pfam" id="PF04203">
    <property type="entry name" value="Sortase"/>
    <property type="match status" value="1"/>
</dbReference>
<reference evidence="3" key="1">
    <citation type="submission" date="2020-11" db="EMBL/GenBank/DDBJ databases">
        <title>Isolation and identification of active actinomycetes.</title>
        <authorList>
            <person name="Yu B."/>
        </authorList>
    </citation>
    <scope>NUCLEOTIDE SEQUENCE</scope>
    <source>
        <strain evidence="3">NEAU-YB345</strain>
    </source>
</reference>
<dbReference type="EMBL" id="JADPRT010000004">
    <property type="protein sequence ID" value="MBF9068538.1"/>
    <property type="molecule type" value="Genomic_DNA"/>
</dbReference>
<dbReference type="InterPro" id="IPR005754">
    <property type="entry name" value="Sortase"/>
</dbReference>
<evidence type="ECO:0000313" key="3">
    <source>
        <dbReference type="EMBL" id="MBF9068538.1"/>
    </source>
</evidence>
<name>A0A931FCJ4_9ACTN</name>
<dbReference type="SUPFAM" id="SSF63817">
    <property type="entry name" value="Sortase"/>
    <property type="match status" value="1"/>
</dbReference>
<evidence type="ECO:0000256" key="2">
    <source>
        <dbReference type="SAM" id="MobiDB-lite"/>
    </source>
</evidence>
<evidence type="ECO:0000313" key="4">
    <source>
        <dbReference type="Proteomes" id="UP000657385"/>
    </source>
</evidence>
<dbReference type="CDD" id="cd05829">
    <property type="entry name" value="Sortase_F"/>
    <property type="match status" value="1"/>
</dbReference>
<dbReference type="NCBIfam" id="NF033748">
    <property type="entry name" value="class_F_sortase"/>
    <property type="match status" value="1"/>
</dbReference>
<proteinExistence type="predicted"/>
<keyword evidence="1" id="KW-0378">Hydrolase</keyword>
<dbReference type="Gene3D" id="2.40.260.10">
    <property type="entry name" value="Sortase"/>
    <property type="match status" value="1"/>
</dbReference>
<dbReference type="RefSeq" id="WP_196193722.1">
    <property type="nucleotide sequence ID" value="NZ_JADPRT010000004.1"/>
</dbReference>
<comment type="caution">
    <text evidence="3">The sequence shown here is derived from an EMBL/GenBank/DDBJ whole genome shotgun (WGS) entry which is preliminary data.</text>
</comment>
<feature type="region of interest" description="Disordered" evidence="2">
    <location>
        <begin position="225"/>
        <end position="265"/>
    </location>
</feature>
<keyword evidence="4" id="KW-1185">Reference proteome</keyword>
<dbReference type="AlphaFoldDB" id="A0A931FCJ4"/>
<dbReference type="InterPro" id="IPR042001">
    <property type="entry name" value="Sortase_F"/>
</dbReference>
<feature type="region of interest" description="Disordered" evidence="2">
    <location>
        <begin position="35"/>
        <end position="59"/>
    </location>
</feature>